<evidence type="ECO:0000313" key="5">
    <source>
        <dbReference type="Proteomes" id="UP000179807"/>
    </source>
</evidence>
<feature type="region of interest" description="Disordered" evidence="1">
    <location>
        <begin position="1085"/>
        <end position="1110"/>
    </location>
</feature>
<feature type="signal peptide" evidence="3">
    <location>
        <begin position="1"/>
        <end position="18"/>
    </location>
</feature>
<dbReference type="RefSeq" id="XP_068359132.1">
    <property type="nucleotide sequence ID" value="XM_068504723.1"/>
</dbReference>
<keyword evidence="2" id="KW-0472">Membrane</keyword>
<dbReference type="GeneID" id="94839427"/>
<comment type="caution">
    <text evidence="4">The sequence shown here is derived from an EMBL/GenBank/DDBJ whole genome shotgun (WGS) entry which is preliminary data.</text>
</comment>
<feature type="transmembrane region" description="Helical" evidence="2">
    <location>
        <begin position="1276"/>
        <end position="1300"/>
    </location>
</feature>
<feature type="chain" id="PRO_5012407735" evidence="3">
    <location>
        <begin position="19"/>
        <end position="1320"/>
    </location>
</feature>
<protein>
    <submittedName>
        <fullName evidence="4">Uncharacterized protein</fullName>
    </submittedName>
</protein>
<accession>A0A1J4K8F8</accession>
<evidence type="ECO:0000256" key="3">
    <source>
        <dbReference type="SAM" id="SignalP"/>
    </source>
</evidence>
<evidence type="ECO:0000256" key="2">
    <source>
        <dbReference type="SAM" id="Phobius"/>
    </source>
</evidence>
<dbReference type="EMBL" id="MLAK01000739">
    <property type="protein sequence ID" value="OHT05996.1"/>
    <property type="molecule type" value="Genomic_DNA"/>
</dbReference>
<keyword evidence="5" id="KW-1185">Reference proteome</keyword>
<organism evidence="4 5">
    <name type="scientific">Tritrichomonas foetus</name>
    <dbReference type="NCBI Taxonomy" id="1144522"/>
    <lineage>
        <taxon>Eukaryota</taxon>
        <taxon>Metamonada</taxon>
        <taxon>Parabasalia</taxon>
        <taxon>Tritrichomonadida</taxon>
        <taxon>Tritrichomonadidae</taxon>
        <taxon>Tritrichomonas</taxon>
    </lineage>
</organism>
<sequence>MVFLCLIFWTCLRNIVICNDDIEECIPENFPELSPKSIFYPYINEKFVLALLSNCVEPTSATIVFNQAARISQTITDPIFSINLKQINFYSQKEVIDVNISFQSLQSFSTMNITRINLTILSIMNLPVNSMVYFKNDGNLINGNFLSFEANLQMIPFKDIDKYLTINFLISSTFNFRIESYELDDEKTRSIVIGKDATTYFGKTIYESYFKNSRFHIFFNQYSHNLKINIEHDDNVETLAIPAETFFEFHYEMEERELQPTNISVTIDSHSSFSQIASTIPIIYFITNSFFINIFPNLVTNSISIAFVDSIKSLFYMDPIVSPLAIYDDDRYFDIKTCFNYKSFCYRVNNRTEDISPLLGRYKIMNYLSIIYSEPLKIDFTPLTYHNHYTFFFEGTEKEKSQFEIANFNSKMTADFSLTNCTLTLNDQIISVDMDPILVNSVITNPEKMNILTKSCLISDLSPCENKRYKDVSVYVDVTSDLTVTLSNQSAIFNDTPILMRSDKLYADRIHIILNVPDNNVFKLTFQIDQATQHAYPLTFSIFSINKIDVYFDMDSFTSSKLVKPVELNFTYYFQSTMSFKIHEVPKNVVIKSYSPVDDRVYFDMAPLNISNVKICYPYLLCSDEKSEFNNLFINLNSINPELEIIRNRLDLSANSEIFQTFTIFYPPNTLPSLYNSLYNDLELDKFYKNIELVADSSIITPPIVSIMTDLEFNAESLIIDNIEVYLNKNWKIPVLKMKNNGVLRASQNVTTKYTEVDSLRIGQIRNILFDSLLIKAALYEEKPLTIIFDTDKITIDKEEIPIFTNFSLKFLFTQEKIITRNLKINLHTVEGAKIKDTIFEFENVRTKIEVLISSEYSKISNSPFYTFISSNRLEVEIKNAVSPLRYEYKSTSGEIFEEFPIKNNKILYLCYSNQNLFYDSCFNLSQTIHFFFKRFSSNEELINIIKSSLITTFDELNIHAFSPINISINFKEIGKSSDVLHITGTDEESLISLVFDETCKMEYFSASEIKIKVIDSKLIANTIDLNHGHMDGEVSADILNGTIFDTQKIRGSVSELYLNYTFNEAKLFVSSEIINNSNLQHKNLNENKNVSDNKNTNDHKNRKEKSESFQLNKKRCLSENHNNQNSVIALIGFSKRNIEIDSIDVIVNEIDALNIYYVLRLRKLDELTFSIKEIPDSKTFNFIITLPKYDFTNSFTGKSELSLKFDETWKQFDVDGFIEDNEKIKINIICQFLNKITYYAENVPNIVIVNATNGNEIGKHVTYTKVIDFHQNNNVFFMSFLILIVVIITCGVLLVVLVIKRMKNVKNIQNNFDVDEPPI</sequence>
<keyword evidence="2" id="KW-0812">Transmembrane</keyword>
<keyword evidence="2" id="KW-1133">Transmembrane helix</keyword>
<reference evidence="4" key="1">
    <citation type="submission" date="2016-10" db="EMBL/GenBank/DDBJ databases">
        <authorList>
            <person name="Benchimol M."/>
            <person name="Almeida L.G."/>
            <person name="Vasconcelos A.T."/>
            <person name="Perreira-Neves A."/>
            <person name="Rosa I.A."/>
            <person name="Tasca T."/>
            <person name="Bogo M.R."/>
            <person name="de Souza W."/>
        </authorList>
    </citation>
    <scope>NUCLEOTIDE SEQUENCE [LARGE SCALE GENOMIC DNA]</scope>
    <source>
        <strain evidence="4">K</strain>
    </source>
</reference>
<evidence type="ECO:0000313" key="4">
    <source>
        <dbReference type="EMBL" id="OHT05996.1"/>
    </source>
</evidence>
<feature type="compositionally biased region" description="Basic and acidic residues" evidence="1">
    <location>
        <begin position="1085"/>
        <end position="1108"/>
    </location>
</feature>
<name>A0A1J4K8F8_9EUKA</name>
<proteinExistence type="predicted"/>
<dbReference type="Proteomes" id="UP000179807">
    <property type="component" value="Unassembled WGS sequence"/>
</dbReference>
<gene>
    <name evidence="4" type="ORF">TRFO_26062</name>
</gene>
<keyword evidence="3" id="KW-0732">Signal</keyword>
<evidence type="ECO:0000256" key="1">
    <source>
        <dbReference type="SAM" id="MobiDB-lite"/>
    </source>
</evidence>
<dbReference type="VEuPathDB" id="TrichDB:TRFO_26062"/>